<dbReference type="Gene3D" id="2.40.50.100">
    <property type="match status" value="1"/>
</dbReference>
<dbReference type="AlphaFoldDB" id="A0A6L9UEH0"/>
<dbReference type="GO" id="GO:0016740">
    <property type="term" value="F:transferase activity"/>
    <property type="evidence" value="ECO:0007669"/>
    <property type="project" value="UniProtKB-KW"/>
</dbReference>
<dbReference type="InterPro" id="IPR029058">
    <property type="entry name" value="AB_hydrolase_fold"/>
</dbReference>
<dbReference type="EMBL" id="WUEY01000024">
    <property type="protein sequence ID" value="NEI74044.1"/>
    <property type="molecule type" value="Genomic_DNA"/>
</dbReference>
<protein>
    <submittedName>
        <fullName evidence="2">Acetoin dehydrogenase dihydrolipoyllysine-residue acetyltransferase subunit</fullName>
    </submittedName>
</protein>
<dbReference type="InterPro" id="IPR000089">
    <property type="entry name" value="Biotin_lipoyl"/>
</dbReference>
<keyword evidence="2" id="KW-0808">Transferase</keyword>
<reference evidence="2 3" key="1">
    <citation type="submission" date="2019-12" db="EMBL/GenBank/DDBJ databases">
        <title>Rhizobium genotypes associated with high levels of biological nitrogen fixation by grain legumes in a temperate-maritime cropping system.</title>
        <authorList>
            <person name="Maluk M."/>
            <person name="Francesc Ferrando Molina F."/>
            <person name="Lopez Del Egido L."/>
            <person name="Lafos M."/>
            <person name="Langarica-Fuentes A."/>
            <person name="Gebre Yohannes G."/>
            <person name="Young M.W."/>
            <person name="Martin P."/>
            <person name="Gantlett R."/>
            <person name="Kenicer G."/>
            <person name="Hawes C."/>
            <person name="Begg G.S."/>
            <person name="Quilliam R.S."/>
            <person name="Squire G.R."/>
            <person name="Poole P.S."/>
            <person name="Young P.W."/>
            <person name="Iannetta P.M."/>
            <person name="James E.K."/>
        </authorList>
    </citation>
    <scope>NUCLEOTIDE SEQUENCE [LARGE SCALE GENOMIC DNA]</scope>
    <source>
        <strain evidence="2 3">JHI1118</strain>
    </source>
</reference>
<dbReference type="Pfam" id="PF00364">
    <property type="entry name" value="Biotin_lipoyl"/>
    <property type="match status" value="1"/>
</dbReference>
<dbReference type="CDD" id="cd06849">
    <property type="entry name" value="lipoyl_domain"/>
    <property type="match status" value="1"/>
</dbReference>
<proteinExistence type="predicted"/>
<dbReference type="PANTHER" id="PTHR46438">
    <property type="entry name" value="ALPHA/BETA-HYDROLASES SUPERFAMILY PROTEIN"/>
    <property type="match status" value="1"/>
</dbReference>
<evidence type="ECO:0000313" key="3">
    <source>
        <dbReference type="Proteomes" id="UP000483035"/>
    </source>
</evidence>
<dbReference type="NCBIfam" id="NF011457">
    <property type="entry name" value="PRK14875.1"/>
    <property type="match status" value="1"/>
</dbReference>
<dbReference type="Pfam" id="PF12697">
    <property type="entry name" value="Abhydrolase_6"/>
    <property type="match status" value="1"/>
</dbReference>
<feature type="domain" description="Lipoyl-binding" evidence="1">
    <location>
        <begin position="4"/>
        <end position="79"/>
    </location>
</feature>
<name>A0A6L9UEH0_9HYPH</name>
<evidence type="ECO:0000259" key="1">
    <source>
        <dbReference type="PROSITE" id="PS50968"/>
    </source>
</evidence>
<dbReference type="SUPFAM" id="SSF53474">
    <property type="entry name" value="alpha/beta-Hydrolases"/>
    <property type="match status" value="1"/>
</dbReference>
<sequence>MTEITAITMPKWGLTMEEGTVAKWAVNPGDTVSKDQEIVDIETTKIANAYESPVNGILRRVVVQEGEVVPVGALIAVVAPQEISDAEIDGFIAEYQQDVVQTTASPVAQSITLAGGLVSYLKVGPDEGEPVVLVHGFGADHKGWLLNQAALAERHPTYALDLPGHGASYKQADDFTAQGLAGVLRAFLVEMNLTEVHLVGHSLGAAVAAIAASDAGDIVKTLTLISPAGLGSEINGSFFDGFIGETRAKKLRPYVEMLVAEPSLVTTEMVEDILKSKRLDGAQAALTAVREANFPGSEQKVSIGAAIADINIPIQIILGAEDKVIPGEKTKEQRGVKIVEIAGAGHIPHLEKSCDVNQRIQMFIGD</sequence>
<accession>A0A6L9UEH0</accession>
<dbReference type="SUPFAM" id="SSF51230">
    <property type="entry name" value="Single hybrid motif"/>
    <property type="match status" value="1"/>
</dbReference>
<dbReference type="Gene3D" id="3.40.50.1820">
    <property type="entry name" value="alpha/beta hydrolase"/>
    <property type="match status" value="1"/>
</dbReference>
<gene>
    <name evidence="2" type="ORF">GR212_31275</name>
</gene>
<evidence type="ECO:0000313" key="2">
    <source>
        <dbReference type="EMBL" id="NEI74044.1"/>
    </source>
</evidence>
<comment type="caution">
    <text evidence="2">The sequence shown here is derived from an EMBL/GenBank/DDBJ whole genome shotgun (WGS) entry which is preliminary data.</text>
</comment>
<organism evidence="2 3">
    <name type="scientific">Rhizobium lusitanum</name>
    <dbReference type="NCBI Taxonomy" id="293958"/>
    <lineage>
        <taxon>Bacteria</taxon>
        <taxon>Pseudomonadati</taxon>
        <taxon>Pseudomonadota</taxon>
        <taxon>Alphaproteobacteria</taxon>
        <taxon>Hyphomicrobiales</taxon>
        <taxon>Rhizobiaceae</taxon>
        <taxon>Rhizobium/Agrobacterium group</taxon>
        <taxon>Rhizobium</taxon>
    </lineage>
</organism>
<dbReference type="PANTHER" id="PTHR46438:SF2">
    <property type="entry name" value="ALPHA_BETA-HYDROLASES SUPERFAMILY PROTEIN"/>
    <property type="match status" value="1"/>
</dbReference>
<dbReference type="InterPro" id="IPR011053">
    <property type="entry name" value="Single_hybrid_motif"/>
</dbReference>
<dbReference type="InterPro" id="IPR000073">
    <property type="entry name" value="AB_hydrolase_1"/>
</dbReference>
<dbReference type="PROSITE" id="PS50968">
    <property type="entry name" value="BIOTINYL_LIPOYL"/>
    <property type="match status" value="1"/>
</dbReference>
<dbReference type="Proteomes" id="UP000483035">
    <property type="component" value="Unassembled WGS sequence"/>
</dbReference>
<dbReference type="RefSeq" id="WP_163992906.1">
    <property type="nucleotide sequence ID" value="NZ_WUEY01000024.1"/>
</dbReference>